<name>A0A2H5BPS0_9CAUD</name>
<dbReference type="Proteomes" id="UP000240732">
    <property type="component" value="Segment"/>
</dbReference>
<protein>
    <submittedName>
        <fullName evidence="1">Uncharacterized protein</fullName>
    </submittedName>
</protein>
<sequence length="52" mass="5684">MFVPAYHPSFRTGLSSTISPSFTSISFHPASGVVLLPCPITRFAFHAFTIQI</sequence>
<dbReference type="EMBL" id="MG428992">
    <property type="protein sequence ID" value="AUG88324.1"/>
    <property type="molecule type" value="Genomic_DNA"/>
</dbReference>
<keyword evidence="2" id="KW-1185">Reference proteome</keyword>
<evidence type="ECO:0000313" key="2">
    <source>
        <dbReference type="Proteomes" id="UP000240732"/>
    </source>
</evidence>
<accession>A0A2H5BPS0</accession>
<reference evidence="2" key="1">
    <citation type="submission" date="2017-11" db="EMBL/GenBank/DDBJ databases">
        <title>Complete genome of Salmonella Myophage Mutine.</title>
        <authorList>
            <person name="Gutierrez J."/>
            <person name="Xie Y."/>
            <person name="Gill J.J."/>
            <person name="Liu M."/>
        </authorList>
    </citation>
    <scope>NUCLEOTIDE SEQUENCE [LARGE SCALE GENOMIC DNA]</scope>
</reference>
<organism evidence="1 2">
    <name type="scientific">Salmonella phage Mutine</name>
    <dbReference type="NCBI Taxonomy" id="2054274"/>
    <lineage>
        <taxon>Viruses</taxon>
        <taxon>Duplodnaviria</taxon>
        <taxon>Heunggongvirae</taxon>
        <taxon>Uroviricota</taxon>
        <taxon>Caudoviricetes</taxon>
        <taxon>Pantevenvirales</taxon>
        <taxon>Ackermannviridae</taxon>
        <taxon>Cvivirinae</taxon>
        <taxon>Kuttervirus</taxon>
        <taxon>Kuttervirus mutine</taxon>
    </lineage>
</organism>
<evidence type="ECO:0000313" key="1">
    <source>
        <dbReference type="EMBL" id="AUG88324.1"/>
    </source>
</evidence>
<proteinExistence type="predicted"/>
<gene>
    <name evidence="1" type="ORF">CPT_Mutine_192</name>
</gene>